<proteinExistence type="predicted"/>
<feature type="region of interest" description="Disordered" evidence="1">
    <location>
        <begin position="83"/>
        <end position="131"/>
    </location>
</feature>
<feature type="compositionally biased region" description="Polar residues" evidence="1">
    <location>
        <begin position="308"/>
        <end position="322"/>
    </location>
</feature>
<gene>
    <name evidence="2" type="ORF">CCMA1212_008919</name>
</gene>
<evidence type="ECO:0000313" key="2">
    <source>
        <dbReference type="EMBL" id="TFA99135.1"/>
    </source>
</evidence>
<dbReference type="EMBL" id="PPTA01000015">
    <property type="protein sequence ID" value="TFA99135.1"/>
    <property type="molecule type" value="Genomic_DNA"/>
</dbReference>
<feature type="compositionally biased region" description="Low complexity" evidence="1">
    <location>
        <begin position="97"/>
        <end position="114"/>
    </location>
</feature>
<reference evidence="2 3" key="1">
    <citation type="submission" date="2018-01" db="EMBL/GenBank/DDBJ databases">
        <title>Genome characterization of the sugarcane-associated fungus Trichoderma ghanense CCMA-1212 and their application in lignocelulose bioconversion.</title>
        <authorList>
            <person name="Steindorff A.S."/>
            <person name="Mendes T.D."/>
            <person name="Vilela E.S.D."/>
            <person name="Rodrigues D.S."/>
            <person name="Formighieri E.F."/>
            <person name="Melo I.S."/>
            <person name="Favaro L.C.L."/>
        </authorList>
    </citation>
    <scope>NUCLEOTIDE SEQUENCE [LARGE SCALE GENOMIC DNA]</scope>
    <source>
        <strain evidence="2 3">CCMA-1212</strain>
    </source>
</reference>
<dbReference type="GeneID" id="300580472"/>
<dbReference type="RefSeq" id="XP_073555337.1">
    <property type="nucleotide sequence ID" value="XM_073706022.1"/>
</dbReference>
<sequence>MELRGRKIIWVDPAQAFGITTILVRRLPYGSTNCSQSRGTWCDSAASMAQMEPQQWRQQQGCGLRYSWNRMSKMASCRPAPPIAQAVLPKPPPHLQSRAVSRRASPSPPLSRTSVHLQRRRAEADADLTRRPHLTSVAEPCTECTECDPVQTIRSRWLEPLEPAQSTENPPGRSLPASNPTLASTRLFLFLFLLPLLFLSLSLDLSLLDSASATVTVPVPAARLACVLSAAETLRVLQSSRTERCREPPAVYACWPSAVGPGLGGSRRTTADRRSRRLRANTDGDRCLPRRRQPAPLTTEQRVDSEPSRTTNPNRTNLQLCR</sequence>
<evidence type="ECO:0000256" key="1">
    <source>
        <dbReference type="SAM" id="MobiDB-lite"/>
    </source>
</evidence>
<accession>A0ABY2GU18</accession>
<dbReference type="Proteomes" id="UP001642720">
    <property type="component" value="Unassembled WGS sequence"/>
</dbReference>
<evidence type="ECO:0000313" key="3">
    <source>
        <dbReference type="Proteomes" id="UP001642720"/>
    </source>
</evidence>
<feature type="compositionally biased region" description="Basic and acidic residues" evidence="1">
    <location>
        <begin position="120"/>
        <end position="130"/>
    </location>
</feature>
<comment type="caution">
    <text evidence="2">The sequence shown here is derived from an EMBL/GenBank/DDBJ whole genome shotgun (WGS) entry which is preliminary data.</text>
</comment>
<name>A0ABY2GU18_9HYPO</name>
<keyword evidence="3" id="KW-1185">Reference proteome</keyword>
<protein>
    <submittedName>
        <fullName evidence="2">Uncharacterized protein</fullName>
    </submittedName>
</protein>
<organism evidence="2 3">
    <name type="scientific">Trichoderma ghanense</name>
    <dbReference type="NCBI Taxonomy" id="65468"/>
    <lineage>
        <taxon>Eukaryota</taxon>
        <taxon>Fungi</taxon>
        <taxon>Dikarya</taxon>
        <taxon>Ascomycota</taxon>
        <taxon>Pezizomycotina</taxon>
        <taxon>Sordariomycetes</taxon>
        <taxon>Hypocreomycetidae</taxon>
        <taxon>Hypocreales</taxon>
        <taxon>Hypocreaceae</taxon>
        <taxon>Trichoderma</taxon>
    </lineage>
</organism>
<feature type="region of interest" description="Disordered" evidence="1">
    <location>
        <begin position="263"/>
        <end position="322"/>
    </location>
</feature>